<dbReference type="AlphaFoldDB" id="A0A645IPL0"/>
<name>A0A645IPL0_9ZZZZ</name>
<protein>
    <submittedName>
        <fullName evidence="1">Uncharacterized protein</fullName>
    </submittedName>
</protein>
<accession>A0A645IPL0</accession>
<organism evidence="1">
    <name type="scientific">bioreactor metagenome</name>
    <dbReference type="NCBI Taxonomy" id="1076179"/>
    <lineage>
        <taxon>unclassified sequences</taxon>
        <taxon>metagenomes</taxon>
        <taxon>ecological metagenomes</taxon>
    </lineage>
</organism>
<proteinExistence type="predicted"/>
<gene>
    <name evidence="1" type="ORF">SDC9_200669</name>
</gene>
<evidence type="ECO:0000313" key="1">
    <source>
        <dbReference type="EMBL" id="MPN53006.1"/>
    </source>
</evidence>
<sequence>MNVQQSLWRDQKRASIVEQMKPFYLSWAKEHLKNYDAISHFIYFCLSDVGSILIPEGIIIISDTLNNDEPRIGDDVPELLARFCSKIWKDYGVSLDNDKNFEHAFFNILSTAVSYNSQSAQELYQCIAQQRQGQ</sequence>
<reference evidence="1" key="1">
    <citation type="submission" date="2019-08" db="EMBL/GenBank/DDBJ databases">
        <authorList>
            <person name="Kucharzyk K."/>
            <person name="Murdoch R.W."/>
            <person name="Higgins S."/>
            <person name="Loffler F."/>
        </authorList>
    </citation>
    <scope>NUCLEOTIDE SEQUENCE</scope>
</reference>
<comment type="caution">
    <text evidence="1">The sequence shown here is derived from an EMBL/GenBank/DDBJ whole genome shotgun (WGS) entry which is preliminary data.</text>
</comment>
<dbReference type="EMBL" id="VSSQ01119675">
    <property type="protein sequence ID" value="MPN53006.1"/>
    <property type="molecule type" value="Genomic_DNA"/>
</dbReference>